<gene>
    <name evidence="6" type="ORF">PHLGIDRAFT_479103</name>
</gene>
<evidence type="ECO:0000313" key="6">
    <source>
        <dbReference type="EMBL" id="KIP06019.1"/>
    </source>
</evidence>
<dbReference type="CDD" id="cd00920">
    <property type="entry name" value="Cupredoxin"/>
    <property type="match status" value="1"/>
</dbReference>
<protein>
    <recommendedName>
        <fullName evidence="5">Blue (type 1) copper domain-containing protein</fullName>
    </recommendedName>
</protein>
<accession>A0A0C3NLU2</accession>
<keyword evidence="7" id="KW-1185">Reference proteome</keyword>
<dbReference type="Gene3D" id="2.60.40.420">
    <property type="entry name" value="Cupredoxins - blue copper proteins"/>
    <property type="match status" value="1"/>
</dbReference>
<feature type="region of interest" description="Disordered" evidence="3">
    <location>
        <begin position="183"/>
        <end position="222"/>
    </location>
</feature>
<evidence type="ECO:0000256" key="4">
    <source>
        <dbReference type="SAM" id="SignalP"/>
    </source>
</evidence>
<feature type="domain" description="Blue (type 1) copper" evidence="5">
    <location>
        <begin position="50"/>
        <end position="142"/>
    </location>
</feature>
<dbReference type="InterPro" id="IPR052953">
    <property type="entry name" value="Ser-rich/MCO-related"/>
</dbReference>
<dbReference type="InterPro" id="IPR000923">
    <property type="entry name" value="BlueCu_1"/>
</dbReference>
<feature type="compositionally biased region" description="Low complexity" evidence="3">
    <location>
        <begin position="183"/>
        <end position="219"/>
    </location>
</feature>
<dbReference type="GO" id="GO:0005507">
    <property type="term" value="F:copper ion binding"/>
    <property type="evidence" value="ECO:0007669"/>
    <property type="project" value="InterPro"/>
</dbReference>
<dbReference type="Pfam" id="PF00127">
    <property type="entry name" value="Copper-bind"/>
    <property type="match status" value="1"/>
</dbReference>
<dbReference type="EMBL" id="KN840528">
    <property type="protein sequence ID" value="KIP06019.1"/>
    <property type="molecule type" value="Genomic_DNA"/>
</dbReference>
<dbReference type="HOGENOM" id="CLU_053381_4_0_1"/>
<evidence type="ECO:0000256" key="2">
    <source>
        <dbReference type="ARBA" id="ARBA00023008"/>
    </source>
</evidence>
<evidence type="ECO:0000256" key="3">
    <source>
        <dbReference type="SAM" id="MobiDB-lite"/>
    </source>
</evidence>
<dbReference type="Proteomes" id="UP000053257">
    <property type="component" value="Unassembled WGS sequence"/>
</dbReference>
<organism evidence="6 7">
    <name type="scientific">Phlebiopsis gigantea (strain 11061_1 CR5-6)</name>
    <name type="common">White-rot fungus</name>
    <name type="synonym">Peniophora gigantea</name>
    <dbReference type="NCBI Taxonomy" id="745531"/>
    <lineage>
        <taxon>Eukaryota</taxon>
        <taxon>Fungi</taxon>
        <taxon>Dikarya</taxon>
        <taxon>Basidiomycota</taxon>
        <taxon>Agaricomycotina</taxon>
        <taxon>Agaricomycetes</taxon>
        <taxon>Polyporales</taxon>
        <taxon>Phanerochaetaceae</taxon>
        <taxon>Phlebiopsis</taxon>
    </lineage>
</organism>
<dbReference type="STRING" id="745531.A0A0C3NLU2"/>
<dbReference type="InterPro" id="IPR008972">
    <property type="entry name" value="Cupredoxin"/>
</dbReference>
<proteinExistence type="predicted"/>
<feature type="signal peptide" evidence="4">
    <location>
        <begin position="1"/>
        <end position="17"/>
    </location>
</feature>
<dbReference type="PANTHER" id="PTHR34883:SF15">
    <property type="entry name" value="EXTRACELLULAR SERINE-RICH PROTEIN"/>
    <property type="match status" value="1"/>
</dbReference>
<dbReference type="GO" id="GO:0009055">
    <property type="term" value="F:electron transfer activity"/>
    <property type="evidence" value="ECO:0007669"/>
    <property type="project" value="InterPro"/>
</dbReference>
<name>A0A0C3NLU2_PHLG1</name>
<evidence type="ECO:0000259" key="5">
    <source>
        <dbReference type="Pfam" id="PF00127"/>
    </source>
</evidence>
<keyword evidence="4" id="KW-0732">Signal</keyword>
<reference evidence="6 7" key="1">
    <citation type="journal article" date="2014" name="PLoS Genet.">
        <title>Analysis of the Phlebiopsis gigantea genome, transcriptome and secretome provides insight into its pioneer colonization strategies of wood.</title>
        <authorList>
            <person name="Hori C."/>
            <person name="Ishida T."/>
            <person name="Igarashi K."/>
            <person name="Samejima M."/>
            <person name="Suzuki H."/>
            <person name="Master E."/>
            <person name="Ferreira P."/>
            <person name="Ruiz-Duenas F.J."/>
            <person name="Held B."/>
            <person name="Canessa P."/>
            <person name="Larrondo L.F."/>
            <person name="Schmoll M."/>
            <person name="Druzhinina I.S."/>
            <person name="Kubicek C.P."/>
            <person name="Gaskell J.A."/>
            <person name="Kersten P."/>
            <person name="St John F."/>
            <person name="Glasner J."/>
            <person name="Sabat G."/>
            <person name="Splinter BonDurant S."/>
            <person name="Syed K."/>
            <person name="Yadav J."/>
            <person name="Mgbeahuruike A.C."/>
            <person name="Kovalchuk A."/>
            <person name="Asiegbu F.O."/>
            <person name="Lackner G."/>
            <person name="Hoffmeister D."/>
            <person name="Rencoret J."/>
            <person name="Gutierrez A."/>
            <person name="Sun H."/>
            <person name="Lindquist E."/>
            <person name="Barry K."/>
            <person name="Riley R."/>
            <person name="Grigoriev I.V."/>
            <person name="Henrissat B."/>
            <person name="Kues U."/>
            <person name="Berka R.M."/>
            <person name="Martinez A.T."/>
            <person name="Covert S.F."/>
            <person name="Blanchette R.A."/>
            <person name="Cullen D."/>
        </authorList>
    </citation>
    <scope>NUCLEOTIDE SEQUENCE [LARGE SCALE GENOMIC DNA]</scope>
    <source>
        <strain evidence="6 7">11061_1 CR5-6</strain>
    </source>
</reference>
<feature type="chain" id="PRO_5002167527" description="Blue (type 1) copper domain-containing protein" evidence="4">
    <location>
        <begin position="18"/>
        <end position="244"/>
    </location>
</feature>
<dbReference type="PANTHER" id="PTHR34883">
    <property type="entry name" value="SERINE-RICH PROTEIN, PUTATIVE-RELATED-RELATED"/>
    <property type="match status" value="1"/>
</dbReference>
<keyword evidence="2" id="KW-0186">Copper</keyword>
<keyword evidence="1" id="KW-0479">Metal-binding</keyword>
<sequence length="244" mass="23031">MLNKLIFALSMVPLVLSQGYGPAPGTTPASSSSSSSAAASTSGAASAKQILVQVGASGLSYSPSDIQAPVGTLVTFVFSNSVPHSVTQSSFSDPCTPLSSNGFDSGITTGTTFSVNVTDASTPVYFFCQFPAHCGSGMVGTINAPASGNGSNSAFVSAAKALGPGATLVSDKGAATGGVGAVATAGPTSGTPSVSGGASATSGKSSSSGSASPSQTSGTSGAGQVGVAGSVGLLSVVAALFAAL</sequence>
<dbReference type="AlphaFoldDB" id="A0A0C3NLU2"/>
<dbReference type="SUPFAM" id="SSF49503">
    <property type="entry name" value="Cupredoxins"/>
    <property type="match status" value="1"/>
</dbReference>
<evidence type="ECO:0000313" key="7">
    <source>
        <dbReference type="Proteomes" id="UP000053257"/>
    </source>
</evidence>
<dbReference type="OrthoDB" id="1921208at2759"/>
<evidence type="ECO:0000256" key="1">
    <source>
        <dbReference type="ARBA" id="ARBA00022723"/>
    </source>
</evidence>